<gene>
    <name evidence="2" type="ORF">Tco_0891494</name>
</gene>
<evidence type="ECO:0000313" key="2">
    <source>
        <dbReference type="EMBL" id="GJT21557.1"/>
    </source>
</evidence>
<keyword evidence="3" id="KW-1185">Reference proteome</keyword>
<sequence length="114" mass="13034">MGLNQWRSKVFDDKCFESGNEGSDVSNKDGVTQENTHNSATREPRVNRLNKEGIDRGSGGTENTNCRCKLDFPHYDGSTDPLPWISRYDYYFRHQRVAGEEKMSMVAPRLEDDA</sequence>
<evidence type="ECO:0000256" key="1">
    <source>
        <dbReference type="SAM" id="MobiDB-lite"/>
    </source>
</evidence>
<proteinExistence type="predicted"/>
<reference evidence="2" key="2">
    <citation type="submission" date="2022-01" db="EMBL/GenBank/DDBJ databases">
        <authorList>
            <person name="Yamashiro T."/>
            <person name="Shiraishi A."/>
            <person name="Satake H."/>
            <person name="Nakayama K."/>
        </authorList>
    </citation>
    <scope>NUCLEOTIDE SEQUENCE</scope>
</reference>
<dbReference type="Proteomes" id="UP001151760">
    <property type="component" value="Unassembled WGS sequence"/>
</dbReference>
<reference evidence="2" key="1">
    <citation type="journal article" date="2022" name="Int. J. Mol. Sci.">
        <title>Draft Genome of Tanacetum Coccineum: Genomic Comparison of Closely Related Tanacetum-Family Plants.</title>
        <authorList>
            <person name="Yamashiro T."/>
            <person name="Shiraishi A."/>
            <person name="Nakayama K."/>
            <person name="Satake H."/>
        </authorList>
    </citation>
    <scope>NUCLEOTIDE SEQUENCE</scope>
</reference>
<evidence type="ECO:0000313" key="3">
    <source>
        <dbReference type="Proteomes" id="UP001151760"/>
    </source>
</evidence>
<feature type="compositionally biased region" description="Basic and acidic residues" evidence="1">
    <location>
        <begin position="40"/>
        <end position="55"/>
    </location>
</feature>
<feature type="region of interest" description="Disordered" evidence="1">
    <location>
        <begin position="16"/>
        <end position="64"/>
    </location>
</feature>
<comment type="caution">
    <text evidence="2">The sequence shown here is derived from an EMBL/GenBank/DDBJ whole genome shotgun (WGS) entry which is preliminary data.</text>
</comment>
<name>A0ABQ5C603_9ASTR</name>
<feature type="compositionally biased region" description="Polar residues" evidence="1">
    <location>
        <begin position="20"/>
        <end position="39"/>
    </location>
</feature>
<accession>A0ABQ5C603</accession>
<dbReference type="EMBL" id="BQNB010013898">
    <property type="protein sequence ID" value="GJT21557.1"/>
    <property type="molecule type" value="Genomic_DNA"/>
</dbReference>
<organism evidence="2 3">
    <name type="scientific">Tanacetum coccineum</name>
    <dbReference type="NCBI Taxonomy" id="301880"/>
    <lineage>
        <taxon>Eukaryota</taxon>
        <taxon>Viridiplantae</taxon>
        <taxon>Streptophyta</taxon>
        <taxon>Embryophyta</taxon>
        <taxon>Tracheophyta</taxon>
        <taxon>Spermatophyta</taxon>
        <taxon>Magnoliopsida</taxon>
        <taxon>eudicotyledons</taxon>
        <taxon>Gunneridae</taxon>
        <taxon>Pentapetalae</taxon>
        <taxon>asterids</taxon>
        <taxon>campanulids</taxon>
        <taxon>Asterales</taxon>
        <taxon>Asteraceae</taxon>
        <taxon>Asteroideae</taxon>
        <taxon>Anthemideae</taxon>
        <taxon>Anthemidinae</taxon>
        <taxon>Tanacetum</taxon>
    </lineage>
</organism>
<protein>
    <submittedName>
        <fullName evidence="2">Uncharacterized protein</fullName>
    </submittedName>
</protein>